<dbReference type="GO" id="GO:0022857">
    <property type="term" value="F:transmembrane transporter activity"/>
    <property type="evidence" value="ECO:0007669"/>
    <property type="project" value="InterPro"/>
</dbReference>
<gene>
    <name evidence="13" type="ORF">ZBT109_1559</name>
</gene>
<dbReference type="GO" id="GO:0005886">
    <property type="term" value="C:plasma membrane"/>
    <property type="evidence" value="ECO:0007669"/>
    <property type="project" value="UniProtKB-SubCell"/>
</dbReference>
<dbReference type="GO" id="GO:0009103">
    <property type="term" value="P:lipopolysaccharide biosynthetic process"/>
    <property type="evidence" value="ECO:0007669"/>
    <property type="project" value="UniProtKB-KW"/>
</dbReference>
<dbReference type="PANTHER" id="PTHR30561">
    <property type="entry name" value="SMR FAMILY PROTON-DEPENDENT DRUG EFFLUX TRANSPORTER SUGE"/>
    <property type="match status" value="1"/>
</dbReference>
<dbReference type="STRING" id="1123510.GCA_000620025_01831"/>
<dbReference type="InterPro" id="IPR000620">
    <property type="entry name" value="EamA_dom"/>
</dbReference>
<name>A0A348HFB4_9GAMM</name>
<evidence type="ECO:0000256" key="5">
    <source>
        <dbReference type="ARBA" id="ARBA00022556"/>
    </source>
</evidence>
<feature type="transmembrane region" description="Helical" evidence="11">
    <location>
        <begin position="82"/>
        <end position="102"/>
    </location>
</feature>
<keyword evidence="8 11" id="KW-1133">Transmembrane helix</keyword>
<evidence type="ECO:0000256" key="9">
    <source>
        <dbReference type="ARBA" id="ARBA00023098"/>
    </source>
</evidence>
<evidence type="ECO:0000313" key="13">
    <source>
        <dbReference type="EMBL" id="BBG30316.1"/>
    </source>
</evidence>
<evidence type="ECO:0000313" key="14">
    <source>
        <dbReference type="Proteomes" id="UP000267342"/>
    </source>
</evidence>
<dbReference type="AlphaFoldDB" id="A0A348HFB4"/>
<keyword evidence="10 11" id="KW-0472">Membrane</keyword>
<keyword evidence="9" id="KW-0443">Lipid metabolism</keyword>
<evidence type="ECO:0000256" key="6">
    <source>
        <dbReference type="ARBA" id="ARBA00022692"/>
    </source>
</evidence>
<dbReference type="Pfam" id="PF00892">
    <property type="entry name" value="EamA"/>
    <property type="match status" value="1"/>
</dbReference>
<evidence type="ECO:0000256" key="11">
    <source>
        <dbReference type="SAM" id="Phobius"/>
    </source>
</evidence>
<feature type="transmembrane region" description="Helical" evidence="11">
    <location>
        <begin position="108"/>
        <end position="126"/>
    </location>
</feature>
<dbReference type="InterPro" id="IPR037185">
    <property type="entry name" value="EmrE-like"/>
</dbReference>
<dbReference type="GO" id="GO:0009245">
    <property type="term" value="P:lipid A biosynthetic process"/>
    <property type="evidence" value="ECO:0007669"/>
    <property type="project" value="UniProtKB-KW"/>
</dbReference>
<evidence type="ECO:0000256" key="7">
    <source>
        <dbReference type="ARBA" id="ARBA00022985"/>
    </source>
</evidence>
<dbReference type="PROSITE" id="PS51257">
    <property type="entry name" value="PROKAR_LIPOPROTEIN"/>
    <property type="match status" value="1"/>
</dbReference>
<keyword evidence="4" id="KW-0997">Cell inner membrane</keyword>
<evidence type="ECO:0000256" key="3">
    <source>
        <dbReference type="ARBA" id="ARBA00022516"/>
    </source>
</evidence>
<keyword evidence="2" id="KW-1003">Cell membrane</keyword>
<keyword evidence="6 11" id="KW-0812">Transmembrane</keyword>
<keyword evidence="7" id="KW-0448">Lipopolysaccharide biosynthesis</keyword>
<comment type="subcellular location">
    <subcellularLocation>
        <location evidence="1">Cell membrane</location>
        <topology evidence="1">Multi-pass membrane protein</topology>
    </subcellularLocation>
</comment>
<evidence type="ECO:0000256" key="2">
    <source>
        <dbReference type="ARBA" id="ARBA00022475"/>
    </source>
</evidence>
<protein>
    <submittedName>
        <fullName evidence="13">Permeases of thedrug/metabolite transporter</fullName>
    </submittedName>
</protein>
<accession>A0A348HFB4</accession>
<sequence length="128" mass="14210">MASRLKRERMLSLILLVMSSLLACSGQLMQKQAVHWWAARPELQQAGLLRRLLNPWLIAGIGALGCGMLCWLGVLHTVPLSLAYPMLSLNFVLVAIAARWLFGERLSWRYLGGLVLIMAGIVVLGAEW</sequence>
<dbReference type="KEGG" id="zpl:ZBT109_1559"/>
<evidence type="ECO:0000256" key="4">
    <source>
        <dbReference type="ARBA" id="ARBA00022519"/>
    </source>
</evidence>
<feature type="transmembrane region" description="Helical" evidence="11">
    <location>
        <begin position="54"/>
        <end position="75"/>
    </location>
</feature>
<dbReference type="SUPFAM" id="SSF103481">
    <property type="entry name" value="Multidrug resistance efflux transporter EmrE"/>
    <property type="match status" value="1"/>
</dbReference>
<keyword evidence="5" id="KW-0441">Lipid A biosynthesis</keyword>
<organism evidence="13 14">
    <name type="scientific">Zymobacter palmae</name>
    <dbReference type="NCBI Taxonomy" id="33074"/>
    <lineage>
        <taxon>Bacteria</taxon>
        <taxon>Pseudomonadati</taxon>
        <taxon>Pseudomonadota</taxon>
        <taxon>Gammaproteobacteria</taxon>
        <taxon>Oceanospirillales</taxon>
        <taxon>Halomonadaceae</taxon>
        <taxon>Zymobacter group</taxon>
        <taxon>Zymobacter</taxon>
    </lineage>
</organism>
<dbReference type="Gene3D" id="1.10.3730.20">
    <property type="match status" value="1"/>
</dbReference>
<keyword evidence="14" id="KW-1185">Reference proteome</keyword>
<dbReference type="PANTHER" id="PTHR30561:SF23">
    <property type="entry name" value="4-AMINO-4-DEOXY-L-ARABINOSE-PHOSPHOUNDECAPRENOL FLIPPASE SUBUNIT ARNE-RELATED"/>
    <property type="match status" value="1"/>
</dbReference>
<evidence type="ECO:0000256" key="1">
    <source>
        <dbReference type="ARBA" id="ARBA00004651"/>
    </source>
</evidence>
<evidence type="ECO:0000256" key="10">
    <source>
        <dbReference type="ARBA" id="ARBA00023136"/>
    </source>
</evidence>
<dbReference type="Proteomes" id="UP000267342">
    <property type="component" value="Chromosome"/>
</dbReference>
<evidence type="ECO:0000256" key="8">
    <source>
        <dbReference type="ARBA" id="ARBA00022989"/>
    </source>
</evidence>
<dbReference type="InterPro" id="IPR000390">
    <property type="entry name" value="Small_drug/metabolite_transptr"/>
</dbReference>
<keyword evidence="3" id="KW-0444">Lipid biosynthesis</keyword>
<dbReference type="EMBL" id="AP018933">
    <property type="protein sequence ID" value="BBG30316.1"/>
    <property type="molecule type" value="Genomic_DNA"/>
</dbReference>
<reference evidence="13 14" key="1">
    <citation type="submission" date="2018-09" db="EMBL/GenBank/DDBJ databases">
        <title>Zymobacter palmae IAM14233 (=T109) whole genome analysis.</title>
        <authorList>
            <person name="Yanase H."/>
        </authorList>
    </citation>
    <scope>NUCLEOTIDE SEQUENCE [LARGE SCALE GENOMIC DNA]</scope>
    <source>
        <strain evidence="13 14">IAM14233</strain>
    </source>
</reference>
<proteinExistence type="predicted"/>
<evidence type="ECO:0000259" key="12">
    <source>
        <dbReference type="Pfam" id="PF00892"/>
    </source>
</evidence>
<feature type="domain" description="EamA" evidence="12">
    <location>
        <begin position="25"/>
        <end position="124"/>
    </location>
</feature>